<evidence type="ECO:0000256" key="1">
    <source>
        <dbReference type="SAM" id="MobiDB-lite"/>
    </source>
</evidence>
<keyword evidence="3" id="KW-1185">Reference proteome</keyword>
<accession>A0AAV9UKF5</accession>
<comment type="caution">
    <text evidence="2">The sequence shown here is derived from an EMBL/GenBank/DDBJ whole genome shotgun (WGS) entry which is preliminary data.</text>
</comment>
<dbReference type="EMBL" id="JAVHNQ010000006">
    <property type="protein sequence ID" value="KAK6343886.1"/>
    <property type="molecule type" value="Genomic_DNA"/>
</dbReference>
<name>A0AAV9UKF5_9PEZI</name>
<feature type="region of interest" description="Disordered" evidence="1">
    <location>
        <begin position="69"/>
        <end position="112"/>
    </location>
</feature>
<gene>
    <name evidence="2" type="ORF">TWF696_007540</name>
</gene>
<organism evidence="2 3">
    <name type="scientific">Orbilia brochopaga</name>
    <dbReference type="NCBI Taxonomy" id="3140254"/>
    <lineage>
        <taxon>Eukaryota</taxon>
        <taxon>Fungi</taxon>
        <taxon>Dikarya</taxon>
        <taxon>Ascomycota</taxon>
        <taxon>Pezizomycotina</taxon>
        <taxon>Orbiliomycetes</taxon>
        <taxon>Orbiliales</taxon>
        <taxon>Orbiliaceae</taxon>
        <taxon>Orbilia</taxon>
    </lineage>
</organism>
<feature type="compositionally biased region" description="Low complexity" evidence="1">
    <location>
        <begin position="87"/>
        <end position="104"/>
    </location>
</feature>
<dbReference type="AlphaFoldDB" id="A0AAV9UKF5"/>
<reference evidence="2 3" key="1">
    <citation type="submission" date="2019-10" db="EMBL/GenBank/DDBJ databases">
        <authorList>
            <person name="Palmer J.M."/>
        </authorList>
    </citation>
    <scope>NUCLEOTIDE SEQUENCE [LARGE SCALE GENOMIC DNA]</scope>
    <source>
        <strain evidence="2 3">TWF696</strain>
    </source>
</reference>
<dbReference type="Proteomes" id="UP001375240">
    <property type="component" value="Unassembled WGS sequence"/>
</dbReference>
<evidence type="ECO:0000313" key="2">
    <source>
        <dbReference type="EMBL" id="KAK6343886.1"/>
    </source>
</evidence>
<sequence>MINPMETAHEESQQHASIVYCPSCGASISLPVIPPSNAGLYCDICTSPYLLLSTNDGVDWNPLSDAFNSLSLSHPADEAPPPPQPQPQVELEPQELQPEPSPDSLEPSHMQDEMKRRSLILSNLMNFRDSLHPGTGDMTDDDDAMSNMHRTLNSLYDLRRRSGMFLLDDVDTNQQFHGDMTMDTDTGNGYQHQHQHAYNGEEEGMFDDPPIDYVNAHPPIHDEILVHTHMNQTHWQNGQTNVEEEDDDEGQVYATPEQREQMMARRRELKMDKEVREREMLWRRYGVGNLGVGGDG</sequence>
<proteinExistence type="predicted"/>
<evidence type="ECO:0000313" key="3">
    <source>
        <dbReference type="Proteomes" id="UP001375240"/>
    </source>
</evidence>
<protein>
    <submittedName>
        <fullName evidence="2">Uncharacterized protein</fullName>
    </submittedName>
</protein>